<accession>A0A5S3Z059</accession>
<feature type="compositionally biased region" description="Basic and acidic residues" evidence="1">
    <location>
        <begin position="434"/>
        <end position="446"/>
    </location>
</feature>
<evidence type="ECO:0000313" key="5">
    <source>
        <dbReference type="Proteomes" id="UP000305874"/>
    </source>
</evidence>
<comment type="caution">
    <text evidence="4">The sequence shown here is derived from an EMBL/GenBank/DDBJ whole genome shotgun (WGS) entry which is preliminary data.</text>
</comment>
<feature type="transmembrane region" description="Helical" evidence="2">
    <location>
        <begin position="377"/>
        <end position="398"/>
    </location>
</feature>
<dbReference type="RefSeq" id="WP_138548978.1">
    <property type="nucleotide sequence ID" value="NZ_CP023396.1"/>
</dbReference>
<evidence type="ECO:0000256" key="1">
    <source>
        <dbReference type="SAM" id="MobiDB-lite"/>
    </source>
</evidence>
<feature type="chain" id="PRO_5024380113" evidence="3">
    <location>
        <begin position="24"/>
        <end position="456"/>
    </location>
</feature>
<dbReference type="Proteomes" id="UP000305874">
    <property type="component" value="Unassembled WGS sequence"/>
</dbReference>
<keyword evidence="2" id="KW-0812">Transmembrane</keyword>
<feature type="signal peptide" evidence="3">
    <location>
        <begin position="1"/>
        <end position="23"/>
    </location>
</feature>
<evidence type="ECO:0000256" key="3">
    <source>
        <dbReference type="SAM" id="SignalP"/>
    </source>
</evidence>
<proteinExistence type="predicted"/>
<reference evidence="5" key="2">
    <citation type="submission" date="2019-06" db="EMBL/GenBank/DDBJ databases">
        <title>Co-occurence of chitin degradation, pigmentation and bioactivity in marine Pseudoalteromonas.</title>
        <authorList>
            <person name="Sonnenschein E.C."/>
            <person name="Bech P.K."/>
        </authorList>
    </citation>
    <scope>NUCLEOTIDE SEQUENCE [LARGE SCALE GENOMIC DNA]</scope>
    <source>
        <strain evidence="5">S2897</strain>
    </source>
</reference>
<protein>
    <submittedName>
        <fullName evidence="4">TIGR03503 family protein</fullName>
    </submittedName>
</protein>
<organism evidence="4 5">
    <name type="scientific">Pseudoalteromonas ruthenica</name>
    <dbReference type="NCBI Taxonomy" id="151081"/>
    <lineage>
        <taxon>Bacteria</taxon>
        <taxon>Pseudomonadati</taxon>
        <taxon>Pseudomonadota</taxon>
        <taxon>Gammaproteobacteria</taxon>
        <taxon>Alteromonadales</taxon>
        <taxon>Pseudoalteromonadaceae</taxon>
        <taxon>Pseudoalteromonas</taxon>
    </lineage>
</organism>
<gene>
    <name evidence="4" type="ORF">CWC05_17435</name>
</gene>
<sequence>MAKLIFISMVLLLGVGVSAPALGDEQEKLTVLAEGNEIPLLDNRFRIDHDVDKITLLFFRRQGSPAVVLVRPDGSKIYATHSLNDDNLQWHDELGYDLIVLNKPMPGPWQVVGQILPDSRIMVIGDISLQVDELPPLLFRGEIIKLTGKVLNDGEQVKIGRFRDVINMQVDFVSTNNNEYSNFGARTEHVANFKDDGRGFDERPGDAIFTGEFRLDFAAGQWRPEIALTTPIIQRKVVQEPVVVKEPPLTYELHEGAKGESHELHITLDEQLLDPQSVLLQGKIFYPNNDEQAFSLPAEQDNTRVITISNYEWGRYSLQIELYGTNSNGREFMAALPDYEFAIARPIEKVEEIAPPVSQGPTELAEQSDQPSAMSNALFYSLVVLGNVFILLAGWAAIRVLVQKKPLLGNINLLFWKKKSAQSDEQETNSSEANSDKNGSKSDKSGEILNLSMSDD</sequence>
<feature type="region of interest" description="Disordered" evidence="1">
    <location>
        <begin position="420"/>
        <end position="456"/>
    </location>
</feature>
<evidence type="ECO:0000313" key="4">
    <source>
        <dbReference type="EMBL" id="TMP85649.1"/>
    </source>
</evidence>
<evidence type="ECO:0000256" key="2">
    <source>
        <dbReference type="SAM" id="Phobius"/>
    </source>
</evidence>
<dbReference type="InterPro" id="IPR020010">
    <property type="entry name" value="CHP03503"/>
</dbReference>
<dbReference type="EMBL" id="PNCG01000022">
    <property type="protein sequence ID" value="TMP85649.1"/>
    <property type="molecule type" value="Genomic_DNA"/>
</dbReference>
<dbReference type="AlphaFoldDB" id="A0A5S3Z059"/>
<keyword evidence="2" id="KW-0472">Membrane</keyword>
<reference evidence="4 5" key="1">
    <citation type="submission" date="2017-12" db="EMBL/GenBank/DDBJ databases">
        <authorList>
            <person name="Paulsen S."/>
            <person name="Gram L.K."/>
        </authorList>
    </citation>
    <scope>NUCLEOTIDE SEQUENCE [LARGE SCALE GENOMIC DNA]</scope>
    <source>
        <strain evidence="4 5">S2897</strain>
    </source>
</reference>
<dbReference type="STRING" id="151081.TW72_17330"/>
<keyword evidence="3" id="KW-0732">Signal</keyword>
<dbReference type="NCBIfam" id="TIGR03503">
    <property type="entry name" value="TIGR03503 family protein"/>
    <property type="match status" value="1"/>
</dbReference>
<name>A0A5S3Z059_9GAMM</name>
<keyword evidence="2" id="KW-1133">Transmembrane helix</keyword>